<feature type="transmembrane region" description="Helical" evidence="1">
    <location>
        <begin position="116"/>
        <end position="139"/>
    </location>
</feature>
<dbReference type="Proteomes" id="UP000095287">
    <property type="component" value="Unplaced"/>
</dbReference>
<keyword evidence="2" id="KW-1185">Reference proteome</keyword>
<evidence type="ECO:0000313" key="2">
    <source>
        <dbReference type="Proteomes" id="UP000095287"/>
    </source>
</evidence>
<feature type="transmembrane region" description="Helical" evidence="1">
    <location>
        <begin position="208"/>
        <end position="229"/>
    </location>
</feature>
<organism evidence="2 3">
    <name type="scientific">Steinernema glaseri</name>
    <dbReference type="NCBI Taxonomy" id="37863"/>
    <lineage>
        <taxon>Eukaryota</taxon>
        <taxon>Metazoa</taxon>
        <taxon>Ecdysozoa</taxon>
        <taxon>Nematoda</taxon>
        <taxon>Chromadorea</taxon>
        <taxon>Rhabditida</taxon>
        <taxon>Tylenchina</taxon>
        <taxon>Panagrolaimomorpha</taxon>
        <taxon>Strongyloidoidea</taxon>
        <taxon>Steinernematidae</taxon>
        <taxon>Steinernema</taxon>
    </lineage>
</organism>
<reference evidence="3" key="1">
    <citation type="submission" date="2016-11" db="UniProtKB">
        <authorList>
            <consortium name="WormBaseParasite"/>
        </authorList>
    </citation>
    <scope>IDENTIFICATION</scope>
</reference>
<evidence type="ECO:0000256" key="1">
    <source>
        <dbReference type="SAM" id="Phobius"/>
    </source>
</evidence>
<feature type="transmembrane region" description="Helical" evidence="1">
    <location>
        <begin position="84"/>
        <end position="104"/>
    </location>
</feature>
<keyword evidence="1" id="KW-1133">Transmembrane helix</keyword>
<feature type="transmembrane region" description="Helical" evidence="1">
    <location>
        <begin position="46"/>
        <end position="64"/>
    </location>
</feature>
<feature type="transmembrane region" description="Helical" evidence="1">
    <location>
        <begin position="159"/>
        <end position="188"/>
    </location>
</feature>
<sequence>MDDKALHLLAGSLYIGTTLLFAPIYARIVYIFITQSFFNKVECYRIMIQIGIVQLVTAPTALTSGISQLRRDDMWSITSFPLKLFWVTTRVEYLLSFVLALNRVKVMCGLKCPPTVNKILFFAIYSYGLVLLIALHSPYCDLVYHVDHFISVYDLSKPYSYLLAQTSAILSMTAMCASLLCYVIVATYLLLMRTRTGEVKNLKAERSILIYAFVRFVCDMFIVVTYNYFKFPPINWIGLPIVMTFALNNLVIPVVLYIGLYKNIREQFFKISLVSIVHVPSSNQTY</sequence>
<keyword evidence="1" id="KW-0472">Membrane</keyword>
<feature type="transmembrane region" description="Helical" evidence="1">
    <location>
        <begin position="235"/>
        <end position="260"/>
    </location>
</feature>
<protein>
    <submittedName>
        <fullName evidence="3">Serpentine receptor class gamma</fullName>
    </submittedName>
</protein>
<name>A0A1I8AGV4_9BILA</name>
<feature type="transmembrane region" description="Helical" evidence="1">
    <location>
        <begin position="12"/>
        <end position="34"/>
    </location>
</feature>
<accession>A0A1I8AGV4</accession>
<keyword evidence="1" id="KW-0812">Transmembrane</keyword>
<dbReference type="AlphaFoldDB" id="A0A1I8AGV4"/>
<evidence type="ECO:0000313" key="3">
    <source>
        <dbReference type="WBParaSite" id="L893_g5608.t1"/>
    </source>
</evidence>
<proteinExistence type="predicted"/>
<dbReference type="WBParaSite" id="L893_g5608.t1">
    <property type="protein sequence ID" value="L893_g5608.t1"/>
    <property type="gene ID" value="L893_g5608"/>
</dbReference>